<accession>A0ABV9RZ32</accession>
<keyword evidence="2" id="KW-1185">Reference proteome</keyword>
<name>A0ABV9RZ32_9PSEU</name>
<dbReference type="RefSeq" id="WP_378055597.1">
    <property type="nucleotide sequence ID" value="NZ_JBHSIS010000003.1"/>
</dbReference>
<dbReference type="Proteomes" id="UP001595859">
    <property type="component" value="Unassembled WGS sequence"/>
</dbReference>
<protein>
    <submittedName>
        <fullName evidence="1">Uncharacterized protein</fullName>
    </submittedName>
</protein>
<reference evidence="2" key="1">
    <citation type="journal article" date="2019" name="Int. J. Syst. Evol. Microbiol.">
        <title>The Global Catalogue of Microorganisms (GCM) 10K type strain sequencing project: providing services to taxonomists for standard genome sequencing and annotation.</title>
        <authorList>
            <consortium name="The Broad Institute Genomics Platform"/>
            <consortium name="The Broad Institute Genome Sequencing Center for Infectious Disease"/>
            <person name="Wu L."/>
            <person name="Ma J."/>
        </authorList>
    </citation>
    <scope>NUCLEOTIDE SEQUENCE [LARGE SCALE GENOMIC DNA]</scope>
    <source>
        <strain evidence="2">ZS-22-S1</strain>
    </source>
</reference>
<evidence type="ECO:0000313" key="2">
    <source>
        <dbReference type="Proteomes" id="UP001595859"/>
    </source>
</evidence>
<proteinExistence type="predicted"/>
<comment type="caution">
    <text evidence="1">The sequence shown here is derived from an EMBL/GenBank/DDBJ whole genome shotgun (WGS) entry which is preliminary data.</text>
</comment>
<evidence type="ECO:0000313" key="1">
    <source>
        <dbReference type="EMBL" id="MFC4853661.1"/>
    </source>
</evidence>
<dbReference type="EMBL" id="JBHSIS010000003">
    <property type="protein sequence ID" value="MFC4853661.1"/>
    <property type="molecule type" value="Genomic_DNA"/>
</dbReference>
<organism evidence="1 2">
    <name type="scientific">Actinophytocola glycyrrhizae</name>
    <dbReference type="NCBI Taxonomy" id="2044873"/>
    <lineage>
        <taxon>Bacteria</taxon>
        <taxon>Bacillati</taxon>
        <taxon>Actinomycetota</taxon>
        <taxon>Actinomycetes</taxon>
        <taxon>Pseudonocardiales</taxon>
        <taxon>Pseudonocardiaceae</taxon>
    </lineage>
</organism>
<gene>
    <name evidence="1" type="ORF">ACFPCV_09090</name>
</gene>
<sequence>MTFAVESMDRSGRTLVVSLPWAHPGNWMGKPTGAVRPAVVARAIQHALDRGWRPAAPASAFALDLPADSPVLVTPTGPGN</sequence>